<comment type="caution">
    <text evidence="11">The sequence shown here is derived from an EMBL/GenBank/DDBJ whole genome shotgun (WGS) entry which is preliminary data.</text>
</comment>
<dbReference type="InterPro" id="IPR051236">
    <property type="entry name" value="HAT_RTT109-like"/>
</dbReference>
<comment type="subcellular location">
    <subcellularLocation>
        <location evidence="1">Nucleus</location>
    </subcellularLocation>
</comment>
<name>A0A1X2GQ37_9FUNG</name>
<keyword evidence="8" id="KW-0539">Nucleus</keyword>
<protein>
    <recommendedName>
        <fullName evidence="2">histone acetyltransferase</fullName>
        <ecNumber evidence="2">2.3.1.48</ecNumber>
    </recommendedName>
</protein>
<dbReference type="InterPro" id="IPR013178">
    <property type="entry name" value="Histone_AcTrfase_Rtt109/CBP"/>
</dbReference>
<evidence type="ECO:0000256" key="8">
    <source>
        <dbReference type="ARBA" id="ARBA00023242"/>
    </source>
</evidence>
<proteinExistence type="predicted"/>
<evidence type="ECO:0000256" key="3">
    <source>
        <dbReference type="ARBA" id="ARBA00022679"/>
    </source>
</evidence>
<dbReference type="AlphaFoldDB" id="A0A1X2GQ37"/>
<dbReference type="GO" id="GO:0032931">
    <property type="term" value="F:histone H3K56 acetyltransferase activity"/>
    <property type="evidence" value="ECO:0007669"/>
    <property type="project" value="TreeGrafter"/>
</dbReference>
<evidence type="ECO:0000256" key="7">
    <source>
        <dbReference type="ARBA" id="ARBA00023163"/>
    </source>
</evidence>
<dbReference type="PROSITE" id="PS51728">
    <property type="entry name" value="RTT109_HAT"/>
    <property type="match status" value="1"/>
</dbReference>
<organism evidence="11 12">
    <name type="scientific">Hesseltinella vesiculosa</name>
    <dbReference type="NCBI Taxonomy" id="101127"/>
    <lineage>
        <taxon>Eukaryota</taxon>
        <taxon>Fungi</taxon>
        <taxon>Fungi incertae sedis</taxon>
        <taxon>Mucoromycota</taxon>
        <taxon>Mucoromycotina</taxon>
        <taxon>Mucoromycetes</taxon>
        <taxon>Mucorales</taxon>
        <taxon>Cunninghamellaceae</taxon>
        <taxon>Hesseltinella</taxon>
    </lineage>
</organism>
<keyword evidence="6" id="KW-0805">Transcription regulation</keyword>
<keyword evidence="4" id="KW-0227">DNA damage</keyword>
<evidence type="ECO:0000256" key="2">
    <source>
        <dbReference type="ARBA" id="ARBA00013184"/>
    </source>
</evidence>
<keyword evidence="5" id="KW-0007">Acetylation</keyword>
<accession>A0A1X2GQ37</accession>
<evidence type="ECO:0000313" key="11">
    <source>
        <dbReference type="EMBL" id="ORX58871.1"/>
    </source>
</evidence>
<evidence type="ECO:0000256" key="1">
    <source>
        <dbReference type="ARBA" id="ARBA00004123"/>
    </source>
</evidence>
<dbReference type="STRING" id="101127.A0A1X2GQ37"/>
<evidence type="ECO:0000256" key="10">
    <source>
        <dbReference type="SAM" id="MobiDB-lite"/>
    </source>
</evidence>
<evidence type="ECO:0000256" key="9">
    <source>
        <dbReference type="ARBA" id="ARBA00048940"/>
    </source>
</evidence>
<dbReference type="GO" id="GO:0005634">
    <property type="term" value="C:nucleus"/>
    <property type="evidence" value="ECO:0007669"/>
    <property type="project" value="UniProtKB-SubCell"/>
</dbReference>
<dbReference type="PANTHER" id="PTHR31571">
    <property type="entry name" value="ALTERED INHERITANCE OF MITOCHONDRIA PROTEIN 6"/>
    <property type="match status" value="1"/>
</dbReference>
<comment type="catalytic activity">
    <reaction evidence="9">
        <text>L-lysyl-[histone] + acetyl-CoA = N(6)-acetyl-L-lysyl-[histone] + CoA + H(+)</text>
        <dbReference type="Rhea" id="RHEA:21992"/>
        <dbReference type="Rhea" id="RHEA-COMP:9845"/>
        <dbReference type="Rhea" id="RHEA-COMP:11338"/>
        <dbReference type="ChEBI" id="CHEBI:15378"/>
        <dbReference type="ChEBI" id="CHEBI:29969"/>
        <dbReference type="ChEBI" id="CHEBI:57287"/>
        <dbReference type="ChEBI" id="CHEBI:57288"/>
        <dbReference type="ChEBI" id="CHEBI:61930"/>
        <dbReference type="EC" id="2.3.1.48"/>
    </reaction>
    <physiologicalReaction direction="left-to-right" evidence="9">
        <dbReference type="Rhea" id="RHEA:21993"/>
    </physiologicalReaction>
</comment>
<dbReference type="EMBL" id="MCGT01000006">
    <property type="protein sequence ID" value="ORX58871.1"/>
    <property type="molecule type" value="Genomic_DNA"/>
</dbReference>
<dbReference type="GO" id="GO:0006355">
    <property type="term" value="P:regulation of DNA-templated transcription"/>
    <property type="evidence" value="ECO:0007669"/>
    <property type="project" value="InterPro"/>
</dbReference>
<keyword evidence="3" id="KW-0808">Transferase</keyword>
<keyword evidence="12" id="KW-1185">Reference proteome</keyword>
<dbReference type="Proteomes" id="UP000242146">
    <property type="component" value="Unassembled WGS sequence"/>
</dbReference>
<reference evidence="11 12" key="1">
    <citation type="submission" date="2016-07" db="EMBL/GenBank/DDBJ databases">
        <title>Pervasive Adenine N6-methylation of Active Genes in Fungi.</title>
        <authorList>
            <consortium name="DOE Joint Genome Institute"/>
            <person name="Mondo S.J."/>
            <person name="Dannebaum R.O."/>
            <person name="Kuo R.C."/>
            <person name="Labutti K."/>
            <person name="Haridas S."/>
            <person name="Kuo A."/>
            <person name="Salamov A."/>
            <person name="Ahrendt S.R."/>
            <person name="Lipzen A."/>
            <person name="Sullivan W."/>
            <person name="Andreopoulos W.B."/>
            <person name="Clum A."/>
            <person name="Lindquist E."/>
            <person name="Daum C."/>
            <person name="Ramamoorthy G.K."/>
            <person name="Gryganskyi A."/>
            <person name="Culley D."/>
            <person name="Magnuson J.K."/>
            <person name="James T.Y."/>
            <person name="O'Malley M.A."/>
            <person name="Stajich J.E."/>
            <person name="Spatafora J.W."/>
            <person name="Visel A."/>
            <person name="Grigoriev I.V."/>
        </authorList>
    </citation>
    <scope>NUCLEOTIDE SEQUENCE [LARGE SCALE GENOMIC DNA]</scope>
    <source>
        <strain evidence="11 12">NRRL 3301</strain>
    </source>
</reference>
<dbReference type="EC" id="2.3.1.48" evidence="2"/>
<keyword evidence="7" id="KW-0804">Transcription</keyword>
<feature type="region of interest" description="Disordered" evidence="10">
    <location>
        <begin position="320"/>
        <end position="357"/>
    </location>
</feature>
<evidence type="ECO:0000256" key="6">
    <source>
        <dbReference type="ARBA" id="ARBA00023015"/>
    </source>
</evidence>
<dbReference type="PANTHER" id="PTHR31571:SF2">
    <property type="entry name" value="HISTONE ACETYLTRANSFERASE RTT109"/>
    <property type="match status" value="1"/>
</dbReference>
<dbReference type="OrthoDB" id="3361892at2759"/>
<evidence type="ECO:0000256" key="4">
    <source>
        <dbReference type="ARBA" id="ARBA00022763"/>
    </source>
</evidence>
<dbReference type="InterPro" id="IPR016849">
    <property type="entry name" value="Rtt109"/>
</dbReference>
<dbReference type="GO" id="GO:0006974">
    <property type="term" value="P:DNA damage response"/>
    <property type="evidence" value="ECO:0007669"/>
    <property type="project" value="UniProtKB-KW"/>
</dbReference>
<dbReference type="SMART" id="SM01250">
    <property type="entry name" value="KAT11"/>
    <property type="match status" value="1"/>
</dbReference>
<sequence length="373" mass="41421">MATSLTQRLIMVASKTNETLLCGMEIDEYTTMDKQQPAQHTVYVSKIDTSGSPLSRGVAKRLVIAYLTSLPPSTKIHVFARAQPQYLFAKSARHPDKHVLSDRQLVRWWHQVLTKVPAHKRHWCVPGVDDPWTAQADVGLPRTNASSTAWHYGHAYSGTALAQDVIPRFPDDGKGRFLSSLADPDLTVDDYWALLGFSEECGAGHLVGIFVVELAKEETKKEEPASAAEPARCLDEDTYTQMWNDLMHQDFSSGQSNHTSTHTWLKAWHKQFYSFAVNPDKPETLDGTGKITPPPADQSHVNTLMPRSASTAVHVLSAKRPTKPDAKVLQPSDPRAQDATHLLTPKRKSPTKDPAMANAALHVLTPKRKRTTQ</sequence>
<evidence type="ECO:0000313" key="12">
    <source>
        <dbReference type="Proteomes" id="UP000242146"/>
    </source>
</evidence>
<dbReference type="Pfam" id="PF08214">
    <property type="entry name" value="HAT_KAT11"/>
    <property type="match status" value="1"/>
</dbReference>
<evidence type="ECO:0000256" key="5">
    <source>
        <dbReference type="ARBA" id="ARBA00022990"/>
    </source>
</evidence>
<gene>
    <name evidence="11" type="ORF">DM01DRAFT_1333489</name>
</gene>